<evidence type="ECO:0000313" key="1">
    <source>
        <dbReference type="EMBL" id="MED6243435.1"/>
    </source>
</evidence>
<dbReference type="Proteomes" id="UP001345963">
    <property type="component" value="Unassembled WGS sequence"/>
</dbReference>
<reference evidence="1 2" key="1">
    <citation type="submission" date="2021-07" db="EMBL/GenBank/DDBJ databases">
        <authorList>
            <person name="Palmer J.M."/>
        </authorList>
    </citation>
    <scope>NUCLEOTIDE SEQUENCE [LARGE SCALE GENOMIC DNA]</scope>
    <source>
        <strain evidence="1 2">AT_MEX2019</strain>
        <tissue evidence="1">Muscle</tissue>
    </source>
</reference>
<proteinExistence type="predicted"/>
<dbReference type="EMBL" id="JAHUTI010033750">
    <property type="protein sequence ID" value="MED6243435.1"/>
    <property type="molecule type" value="Genomic_DNA"/>
</dbReference>
<accession>A0ABU7B1D2</accession>
<keyword evidence="2" id="KW-1185">Reference proteome</keyword>
<sequence>METSFLSFMVAENNQIWKNSTAVHMSSTSHLFFSRCLSLMSPSPMRSFGAESDDPDGGGDLFREKKKNGPWRFYSKQTPANYNISVNPFSLGSRKIVPQK</sequence>
<name>A0ABU7B1D2_9TELE</name>
<evidence type="ECO:0000313" key="2">
    <source>
        <dbReference type="Proteomes" id="UP001345963"/>
    </source>
</evidence>
<organism evidence="1 2">
    <name type="scientific">Ataeniobius toweri</name>
    <dbReference type="NCBI Taxonomy" id="208326"/>
    <lineage>
        <taxon>Eukaryota</taxon>
        <taxon>Metazoa</taxon>
        <taxon>Chordata</taxon>
        <taxon>Craniata</taxon>
        <taxon>Vertebrata</taxon>
        <taxon>Euteleostomi</taxon>
        <taxon>Actinopterygii</taxon>
        <taxon>Neopterygii</taxon>
        <taxon>Teleostei</taxon>
        <taxon>Neoteleostei</taxon>
        <taxon>Acanthomorphata</taxon>
        <taxon>Ovalentaria</taxon>
        <taxon>Atherinomorphae</taxon>
        <taxon>Cyprinodontiformes</taxon>
        <taxon>Goodeidae</taxon>
        <taxon>Ataeniobius</taxon>
    </lineage>
</organism>
<protein>
    <submittedName>
        <fullName evidence="1">Uncharacterized protein</fullName>
    </submittedName>
</protein>
<gene>
    <name evidence="1" type="ORF">ATANTOWER_020122</name>
</gene>
<comment type="caution">
    <text evidence="1">The sequence shown here is derived from an EMBL/GenBank/DDBJ whole genome shotgun (WGS) entry which is preliminary data.</text>
</comment>